<protein>
    <submittedName>
        <fullName evidence="1">Uncharacterized protein</fullName>
    </submittedName>
</protein>
<accession>A0A409WC67</accession>
<gene>
    <name evidence="1" type="ORF">CVT26_005442</name>
</gene>
<proteinExistence type="predicted"/>
<dbReference type="AlphaFoldDB" id="A0A409WC67"/>
<evidence type="ECO:0000313" key="1">
    <source>
        <dbReference type="EMBL" id="PPQ76060.1"/>
    </source>
</evidence>
<dbReference type="InParanoid" id="A0A409WC67"/>
<comment type="caution">
    <text evidence="1">The sequence shown here is derived from an EMBL/GenBank/DDBJ whole genome shotgun (WGS) entry which is preliminary data.</text>
</comment>
<organism evidence="1 2">
    <name type="scientific">Gymnopilus dilepis</name>
    <dbReference type="NCBI Taxonomy" id="231916"/>
    <lineage>
        <taxon>Eukaryota</taxon>
        <taxon>Fungi</taxon>
        <taxon>Dikarya</taxon>
        <taxon>Basidiomycota</taxon>
        <taxon>Agaricomycotina</taxon>
        <taxon>Agaricomycetes</taxon>
        <taxon>Agaricomycetidae</taxon>
        <taxon>Agaricales</taxon>
        <taxon>Agaricineae</taxon>
        <taxon>Hymenogastraceae</taxon>
        <taxon>Gymnopilus</taxon>
    </lineage>
</organism>
<evidence type="ECO:0000313" key="2">
    <source>
        <dbReference type="Proteomes" id="UP000284706"/>
    </source>
</evidence>
<sequence length="64" mass="6773">MLVVSPPSLAPLVSMTHRDARLVGSSTLLNTRCDVAATAPALCYLADLGRRKGQPLPFALQTPL</sequence>
<dbReference type="EMBL" id="NHYE01005200">
    <property type="protein sequence ID" value="PPQ76060.1"/>
    <property type="molecule type" value="Genomic_DNA"/>
</dbReference>
<keyword evidence="2" id="KW-1185">Reference proteome</keyword>
<reference evidence="1 2" key="1">
    <citation type="journal article" date="2018" name="Evol. Lett.">
        <title>Horizontal gene cluster transfer increased hallucinogenic mushroom diversity.</title>
        <authorList>
            <person name="Reynolds H.T."/>
            <person name="Vijayakumar V."/>
            <person name="Gluck-Thaler E."/>
            <person name="Korotkin H.B."/>
            <person name="Matheny P.B."/>
            <person name="Slot J.C."/>
        </authorList>
    </citation>
    <scope>NUCLEOTIDE SEQUENCE [LARGE SCALE GENOMIC DNA]</scope>
    <source>
        <strain evidence="1 2">SRW20</strain>
    </source>
</reference>
<dbReference type="Proteomes" id="UP000284706">
    <property type="component" value="Unassembled WGS sequence"/>
</dbReference>
<name>A0A409WC67_9AGAR</name>